<evidence type="ECO:0000313" key="1">
    <source>
        <dbReference type="EMBL" id="CAG8578532.1"/>
    </source>
</evidence>
<name>A0A9N9BWM0_9GLOM</name>
<reference evidence="1" key="1">
    <citation type="submission" date="2021-06" db="EMBL/GenBank/DDBJ databases">
        <authorList>
            <person name="Kallberg Y."/>
            <person name="Tangrot J."/>
            <person name="Rosling A."/>
        </authorList>
    </citation>
    <scope>NUCLEOTIDE SEQUENCE</scope>
    <source>
        <strain evidence="1">FL966</strain>
    </source>
</reference>
<gene>
    <name evidence="1" type="ORF">CPELLU_LOCUS5978</name>
</gene>
<evidence type="ECO:0000313" key="2">
    <source>
        <dbReference type="Proteomes" id="UP000789759"/>
    </source>
</evidence>
<accession>A0A9N9BWM0</accession>
<comment type="caution">
    <text evidence="1">The sequence shown here is derived from an EMBL/GenBank/DDBJ whole genome shotgun (WGS) entry which is preliminary data.</text>
</comment>
<organism evidence="1 2">
    <name type="scientific">Cetraspora pellucida</name>
    <dbReference type="NCBI Taxonomy" id="1433469"/>
    <lineage>
        <taxon>Eukaryota</taxon>
        <taxon>Fungi</taxon>
        <taxon>Fungi incertae sedis</taxon>
        <taxon>Mucoromycota</taxon>
        <taxon>Glomeromycotina</taxon>
        <taxon>Glomeromycetes</taxon>
        <taxon>Diversisporales</taxon>
        <taxon>Gigasporaceae</taxon>
        <taxon>Cetraspora</taxon>
    </lineage>
</organism>
<sequence length="64" mass="7444">FEGVECPSIENPLLSLQLEKENQYVEMDYCFGNYFEDCFETWLKEQNPITAIVINIPRAIPTIS</sequence>
<dbReference type="AlphaFoldDB" id="A0A9N9BWM0"/>
<feature type="non-terminal residue" evidence="1">
    <location>
        <position position="64"/>
    </location>
</feature>
<proteinExistence type="predicted"/>
<dbReference type="EMBL" id="CAJVQA010003590">
    <property type="protein sequence ID" value="CAG8578532.1"/>
    <property type="molecule type" value="Genomic_DNA"/>
</dbReference>
<keyword evidence="2" id="KW-1185">Reference proteome</keyword>
<protein>
    <submittedName>
        <fullName evidence="1">17260_t:CDS:1</fullName>
    </submittedName>
</protein>
<dbReference type="Proteomes" id="UP000789759">
    <property type="component" value="Unassembled WGS sequence"/>
</dbReference>